<reference evidence="1" key="2">
    <citation type="submission" date="2020-09" db="EMBL/GenBank/DDBJ databases">
        <authorList>
            <person name="Sun Q."/>
            <person name="Zhou Y."/>
        </authorList>
    </citation>
    <scope>NUCLEOTIDE SEQUENCE</scope>
    <source>
        <strain evidence="1">CGMCC 1.12777</strain>
    </source>
</reference>
<protein>
    <recommendedName>
        <fullName evidence="3">YqzE family protein</fullName>
    </recommendedName>
</protein>
<organism evidence="1 2">
    <name type="scientific">Pullulanibacillus pueri</name>
    <dbReference type="NCBI Taxonomy" id="1437324"/>
    <lineage>
        <taxon>Bacteria</taxon>
        <taxon>Bacillati</taxon>
        <taxon>Bacillota</taxon>
        <taxon>Bacilli</taxon>
        <taxon>Bacillales</taxon>
        <taxon>Sporolactobacillaceae</taxon>
        <taxon>Pullulanibacillus</taxon>
    </lineage>
</organism>
<dbReference type="Pfam" id="PF14038">
    <property type="entry name" value="YqzE"/>
    <property type="match status" value="1"/>
</dbReference>
<dbReference type="RefSeq" id="WP_188496774.1">
    <property type="nucleotide sequence ID" value="NZ_BMFV01000008.1"/>
</dbReference>
<dbReference type="InterPro" id="IPR025622">
    <property type="entry name" value="YqzE"/>
</dbReference>
<keyword evidence="2" id="KW-1185">Reference proteome</keyword>
<comment type="caution">
    <text evidence="1">The sequence shown here is derived from an EMBL/GenBank/DDBJ whole genome shotgun (WGS) entry which is preliminary data.</text>
</comment>
<gene>
    <name evidence="1" type="ORF">GCM10007096_14960</name>
</gene>
<dbReference type="AlphaFoldDB" id="A0A8J2ZUW4"/>
<reference evidence="1" key="1">
    <citation type="journal article" date="2014" name="Int. J. Syst. Evol. Microbiol.">
        <title>Complete genome sequence of Corynebacterium casei LMG S-19264T (=DSM 44701T), isolated from a smear-ripened cheese.</title>
        <authorList>
            <consortium name="US DOE Joint Genome Institute (JGI-PGF)"/>
            <person name="Walter F."/>
            <person name="Albersmeier A."/>
            <person name="Kalinowski J."/>
            <person name="Ruckert C."/>
        </authorList>
    </citation>
    <scope>NUCLEOTIDE SEQUENCE</scope>
    <source>
        <strain evidence="1">CGMCC 1.12777</strain>
    </source>
</reference>
<accession>A0A8J2ZUW4</accession>
<name>A0A8J2ZUW4_9BACL</name>
<dbReference type="EMBL" id="BMFV01000008">
    <property type="protein sequence ID" value="GGH79678.1"/>
    <property type="molecule type" value="Genomic_DNA"/>
</dbReference>
<proteinExistence type="predicted"/>
<dbReference type="Proteomes" id="UP000656813">
    <property type="component" value="Unassembled WGS sequence"/>
</dbReference>
<evidence type="ECO:0008006" key="3">
    <source>
        <dbReference type="Google" id="ProtNLM"/>
    </source>
</evidence>
<evidence type="ECO:0000313" key="1">
    <source>
        <dbReference type="EMBL" id="GGH79678.1"/>
    </source>
</evidence>
<evidence type="ECO:0000313" key="2">
    <source>
        <dbReference type="Proteomes" id="UP000656813"/>
    </source>
</evidence>
<sequence length="66" mass="8266">MNSNDYVKYLTEQFVQYMNRPRDERKTQREERKDMRGPVHYHLFGLLPYACSHYISNIKRMFNRRH</sequence>